<dbReference type="PROSITE" id="PS00028">
    <property type="entry name" value="ZINC_FINGER_C2H2_1"/>
    <property type="match status" value="1"/>
</dbReference>
<evidence type="ECO:0000313" key="2">
    <source>
        <dbReference type="EMBL" id="VEN61666.1"/>
    </source>
</evidence>
<dbReference type="SMART" id="SM00355">
    <property type="entry name" value="ZnF_C2H2"/>
    <property type="match status" value="3"/>
</dbReference>
<organism evidence="2 3">
    <name type="scientific">Callosobruchus maculatus</name>
    <name type="common">Southern cowpea weevil</name>
    <name type="synonym">Pulse bruchid</name>
    <dbReference type="NCBI Taxonomy" id="64391"/>
    <lineage>
        <taxon>Eukaryota</taxon>
        <taxon>Metazoa</taxon>
        <taxon>Ecdysozoa</taxon>
        <taxon>Arthropoda</taxon>
        <taxon>Hexapoda</taxon>
        <taxon>Insecta</taxon>
        <taxon>Pterygota</taxon>
        <taxon>Neoptera</taxon>
        <taxon>Endopterygota</taxon>
        <taxon>Coleoptera</taxon>
        <taxon>Polyphaga</taxon>
        <taxon>Cucujiformia</taxon>
        <taxon>Chrysomeloidea</taxon>
        <taxon>Chrysomelidae</taxon>
        <taxon>Bruchinae</taxon>
        <taxon>Bruchini</taxon>
        <taxon>Callosobruchus</taxon>
    </lineage>
</organism>
<feature type="non-terminal residue" evidence="2">
    <location>
        <position position="122"/>
    </location>
</feature>
<keyword evidence="3" id="KW-1185">Reference proteome</keyword>
<dbReference type="OrthoDB" id="8685330at2759"/>
<name>A0A653DN75_CALMS</name>
<dbReference type="Proteomes" id="UP000410492">
    <property type="component" value="Unassembled WGS sequence"/>
</dbReference>
<dbReference type="EMBL" id="CAACVG010013294">
    <property type="protein sequence ID" value="VEN61666.1"/>
    <property type="molecule type" value="Genomic_DNA"/>
</dbReference>
<proteinExistence type="predicted"/>
<evidence type="ECO:0000259" key="1">
    <source>
        <dbReference type="PROSITE" id="PS00028"/>
    </source>
</evidence>
<dbReference type="Gene3D" id="3.30.160.60">
    <property type="entry name" value="Classic Zinc Finger"/>
    <property type="match status" value="2"/>
</dbReference>
<accession>A0A653DN75</accession>
<dbReference type="AlphaFoldDB" id="A0A653DN75"/>
<sequence length="122" mass="14207">KCTFKTTVKGYFDRHLLKHPEVASDFKYSICIHCNATFVGKLSLDNHVLRRHPEFVASVTSKQHECTKCTFKTVLKSEFNRHLLKHPEVASDFKHSVCIHCSVAFKEKRTLDDHVVRKHPEF</sequence>
<reference evidence="2 3" key="1">
    <citation type="submission" date="2019-01" db="EMBL/GenBank/DDBJ databases">
        <authorList>
            <person name="Sayadi A."/>
        </authorList>
    </citation>
    <scope>NUCLEOTIDE SEQUENCE [LARGE SCALE GENOMIC DNA]</scope>
</reference>
<gene>
    <name evidence="2" type="ORF">CALMAC_LOCUS19010</name>
</gene>
<protein>
    <recommendedName>
        <fullName evidence="1">C2H2-type domain-containing protein</fullName>
    </recommendedName>
</protein>
<feature type="non-terminal residue" evidence="2">
    <location>
        <position position="1"/>
    </location>
</feature>
<feature type="domain" description="C2H2-type" evidence="1">
    <location>
        <begin position="98"/>
        <end position="119"/>
    </location>
</feature>
<dbReference type="InterPro" id="IPR013087">
    <property type="entry name" value="Znf_C2H2_type"/>
</dbReference>
<evidence type="ECO:0000313" key="3">
    <source>
        <dbReference type="Proteomes" id="UP000410492"/>
    </source>
</evidence>